<evidence type="ECO:0000256" key="1">
    <source>
        <dbReference type="SAM" id="MobiDB-lite"/>
    </source>
</evidence>
<feature type="region of interest" description="Disordered" evidence="1">
    <location>
        <begin position="308"/>
        <end position="358"/>
    </location>
</feature>
<feature type="compositionally biased region" description="Low complexity" evidence="1">
    <location>
        <begin position="330"/>
        <end position="346"/>
    </location>
</feature>
<comment type="caution">
    <text evidence="3">The sequence shown here is derived from an EMBL/GenBank/DDBJ whole genome shotgun (WGS) entry which is preliminary data.</text>
</comment>
<accession>A0ABD3I2E7</accession>
<dbReference type="Proteomes" id="UP001633002">
    <property type="component" value="Unassembled WGS sequence"/>
</dbReference>
<name>A0ABD3I2E7_9MARC</name>
<dbReference type="AlphaFoldDB" id="A0ABD3I2E7"/>
<gene>
    <name evidence="3" type="ORF">R1sor_011951</name>
</gene>
<dbReference type="Pfam" id="PF13966">
    <property type="entry name" value="zf-RVT"/>
    <property type="match status" value="1"/>
</dbReference>
<evidence type="ECO:0000259" key="2">
    <source>
        <dbReference type="Pfam" id="PF13966"/>
    </source>
</evidence>
<dbReference type="EMBL" id="JBJQOH010000002">
    <property type="protein sequence ID" value="KAL3697875.1"/>
    <property type="molecule type" value="Genomic_DNA"/>
</dbReference>
<feature type="domain" description="Reverse transcriptase zinc-binding" evidence="2">
    <location>
        <begin position="120"/>
        <end position="182"/>
    </location>
</feature>
<evidence type="ECO:0000313" key="3">
    <source>
        <dbReference type="EMBL" id="KAL3697875.1"/>
    </source>
</evidence>
<sequence length="358" mass="41015">MALLLLSAWRVQEAPTLDKLLRLWFSVRKNLELVEPETLPHDLPIASLKLIWKAMGGSDDSAFQRLERGAKRGRVKLLHELQNASGGLDLQLLPVDNIVTTEDAMEEGVAVRWLTHAEGWDKRWKWLWSGKSLNRHKLWIWKVLNLGLFTFDRAERWGVADGECRWCYQENETVEHLLWKCPRLGRGVSWIQESLAVDGVLPVTLLQAIDNALQRHARQPSALILLGEHFRKCWNERNRYIYDQIETCEPNHLILAEAELMKRKAAWRLMKGEQADLIQACDREFLSTASSKWRELRDRQGQIDRLLGEAAGDPSGSRERRIHLQDLGTISQRSGASTSSSCSSEDYSSDDRLTSVSS</sequence>
<feature type="compositionally biased region" description="Basic and acidic residues" evidence="1">
    <location>
        <begin position="349"/>
        <end position="358"/>
    </location>
</feature>
<organism evidence="3 4">
    <name type="scientific">Riccia sorocarpa</name>
    <dbReference type="NCBI Taxonomy" id="122646"/>
    <lineage>
        <taxon>Eukaryota</taxon>
        <taxon>Viridiplantae</taxon>
        <taxon>Streptophyta</taxon>
        <taxon>Embryophyta</taxon>
        <taxon>Marchantiophyta</taxon>
        <taxon>Marchantiopsida</taxon>
        <taxon>Marchantiidae</taxon>
        <taxon>Marchantiales</taxon>
        <taxon>Ricciaceae</taxon>
        <taxon>Riccia</taxon>
    </lineage>
</organism>
<evidence type="ECO:0000313" key="4">
    <source>
        <dbReference type="Proteomes" id="UP001633002"/>
    </source>
</evidence>
<reference evidence="3 4" key="1">
    <citation type="submission" date="2024-09" db="EMBL/GenBank/DDBJ databases">
        <title>Chromosome-scale assembly of Riccia sorocarpa.</title>
        <authorList>
            <person name="Paukszto L."/>
        </authorList>
    </citation>
    <scope>NUCLEOTIDE SEQUENCE [LARGE SCALE GENOMIC DNA]</scope>
    <source>
        <strain evidence="3">LP-2024</strain>
        <tissue evidence="3">Aerial parts of the thallus</tissue>
    </source>
</reference>
<proteinExistence type="predicted"/>
<protein>
    <recommendedName>
        <fullName evidence="2">Reverse transcriptase zinc-binding domain-containing protein</fullName>
    </recommendedName>
</protein>
<keyword evidence="4" id="KW-1185">Reference proteome</keyword>
<dbReference type="InterPro" id="IPR026960">
    <property type="entry name" value="RVT-Znf"/>
</dbReference>